<evidence type="ECO:0000256" key="2">
    <source>
        <dbReference type="PROSITE-ProRule" id="PRU00335"/>
    </source>
</evidence>
<proteinExistence type="predicted"/>
<evidence type="ECO:0000256" key="1">
    <source>
        <dbReference type="ARBA" id="ARBA00023125"/>
    </source>
</evidence>
<dbReference type="Proteomes" id="UP001596435">
    <property type="component" value="Unassembled WGS sequence"/>
</dbReference>
<dbReference type="PROSITE" id="PS50977">
    <property type="entry name" value="HTH_TETR_2"/>
    <property type="match status" value="1"/>
</dbReference>
<feature type="domain" description="HTH tetR-type" evidence="3">
    <location>
        <begin position="8"/>
        <end position="68"/>
    </location>
</feature>
<dbReference type="Pfam" id="PF00440">
    <property type="entry name" value="TetR_N"/>
    <property type="match status" value="1"/>
</dbReference>
<dbReference type="InterPro" id="IPR050109">
    <property type="entry name" value="HTH-type_TetR-like_transc_reg"/>
</dbReference>
<sequence length="215" mass="23466">MARQKNQAARRAELLAAAAKAISEHGPGKVRVADIAEAAGVAKGSVHYYFKDLDDLLEQVYREAGERYFTQRLDEVTRHADARDKLIACIRMGLPDGPEDQLTGLLYRTGVELPYNPLRAALAEGLTDRQVGVYVGVLEVGRAQGHFRIAEPVQDVAANLVALEDTYASRIIYRRAPGMLDRAMALILGYARAVTGCPGLTPDRIPDPTEEDPAP</sequence>
<dbReference type="InterPro" id="IPR001647">
    <property type="entry name" value="HTH_TetR"/>
</dbReference>
<organism evidence="4 5">
    <name type="scientific">Kitasatospora paranensis</name>
    <dbReference type="NCBI Taxonomy" id="258053"/>
    <lineage>
        <taxon>Bacteria</taxon>
        <taxon>Bacillati</taxon>
        <taxon>Actinomycetota</taxon>
        <taxon>Actinomycetes</taxon>
        <taxon>Kitasatosporales</taxon>
        <taxon>Streptomycetaceae</taxon>
        <taxon>Kitasatospora</taxon>
    </lineage>
</organism>
<dbReference type="Gene3D" id="1.10.357.10">
    <property type="entry name" value="Tetracycline Repressor, domain 2"/>
    <property type="match status" value="1"/>
</dbReference>
<gene>
    <name evidence="4" type="ORF">ACFQMG_21225</name>
</gene>
<reference evidence="5" key="1">
    <citation type="journal article" date="2019" name="Int. J. Syst. Evol. Microbiol.">
        <title>The Global Catalogue of Microorganisms (GCM) 10K type strain sequencing project: providing services to taxonomists for standard genome sequencing and annotation.</title>
        <authorList>
            <consortium name="The Broad Institute Genomics Platform"/>
            <consortium name="The Broad Institute Genome Sequencing Center for Infectious Disease"/>
            <person name="Wu L."/>
            <person name="Ma J."/>
        </authorList>
    </citation>
    <scope>NUCLEOTIDE SEQUENCE [LARGE SCALE GENOMIC DNA]</scope>
    <source>
        <strain evidence="5">CGMCC 1.12859</strain>
    </source>
</reference>
<dbReference type="InterPro" id="IPR009057">
    <property type="entry name" value="Homeodomain-like_sf"/>
</dbReference>
<keyword evidence="5" id="KW-1185">Reference proteome</keyword>
<dbReference type="InterPro" id="IPR036271">
    <property type="entry name" value="Tet_transcr_reg_TetR-rel_C_sf"/>
</dbReference>
<evidence type="ECO:0000259" key="3">
    <source>
        <dbReference type="PROSITE" id="PS50977"/>
    </source>
</evidence>
<dbReference type="PANTHER" id="PTHR30055:SF226">
    <property type="entry name" value="HTH-TYPE TRANSCRIPTIONAL REGULATOR PKSA"/>
    <property type="match status" value="1"/>
</dbReference>
<comment type="caution">
    <text evidence="4">The sequence shown here is derived from an EMBL/GenBank/DDBJ whole genome shotgun (WGS) entry which is preliminary data.</text>
</comment>
<accession>A0ABW2FXX2</accession>
<dbReference type="PANTHER" id="PTHR30055">
    <property type="entry name" value="HTH-TYPE TRANSCRIPTIONAL REGULATOR RUTR"/>
    <property type="match status" value="1"/>
</dbReference>
<dbReference type="RefSeq" id="WP_345703717.1">
    <property type="nucleotide sequence ID" value="NZ_BAABKV010000001.1"/>
</dbReference>
<dbReference type="SUPFAM" id="SSF46689">
    <property type="entry name" value="Homeodomain-like"/>
    <property type="match status" value="1"/>
</dbReference>
<dbReference type="SUPFAM" id="SSF48498">
    <property type="entry name" value="Tetracyclin repressor-like, C-terminal domain"/>
    <property type="match status" value="1"/>
</dbReference>
<feature type="DNA-binding region" description="H-T-H motif" evidence="2">
    <location>
        <begin position="31"/>
        <end position="50"/>
    </location>
</feature>
<evidence type="ECO:0000313" key="5">
    <source>
        <dbReference type="Proteomes" id="UP001596435"/>
    </source>
</evidence>
<evidence type="ECO:0000313" key="4">
    <source>
        <dbReference type="EMBL" id="MFC7182075.1"/>
    </source>
</evidence>
<dbReference type="EMBL" id="JBHTAJ010000040">
    <property type="protein sequence ID" value="MFC7182075.1"/>
    <property type="molecule type" value="Genomic_DNA"/>
</dbReference>
<dbReference type="PRINTS" id="PR00455">
    <property type="entry name" value="HTHTETR"/>
</dbReference>
<protein>
    <submittedName>
        <fullName evidence="4">TetR/AcrR family transcriptional regulator</fullName>
    </submittedName>
</protein>
<keyword evidence="1 2" id="KW-0238">DNA-binding</keyword>
<name>A0ABW2FXX2_9ACTN</name>